<feature type="region of interest" description="Disordered" evidence="1">
    <location>
        <begin position="1"/>
        <end position="64"/>
    </location>
</feature>
<keyword evidence="3" id="KW-1185">Reference proteome</keyword>
<dbReference type="EMBL" id="JAUUDS010000001">
    <property type="protein sequence ID" value="MDP1026218.1"/>
    <property type="molecule type" value="Genomic_DNA"/>
</dbReference>
<sequence length="64" mass="6479">MHETPKGADPQQQDRDGQQKMDRQQNQQGGSNAATGGNGAGASGMEDGEESGAGYGNNAGKQGD</sequence>
<protein>
    <submittedName>
        <fullName evidence="2">Uncharacterized protein</fullName>
    </submittedName>
</protein>
<proteinExistence type="predicted"/>
<evidence type="ECO:0000256" key="1">
    <source>
        <dbReference type="SAM" id="MobiDB-lite"/>
    </source>
</evidence>
<reference evidence="2 3" key="1">
    <citation type="submission" date="2023-07" db="EMBL/GenBank/DDBJ databases">
        <authorList>
            <person name="Kim M.K."/>
        </authorList>
    </citation>
    <scope>NUCLEOTIDE SEQUENCE [LARGE SCALE GENOMIC DNA]</scope>
    <source>
        <strain evidence="2 3">KR1UV-12</strain>
    </source>
</reference>
<organism evidence="2 3">
    <name type="scientific">Sphingomonas aurea</name>
    <dbReference type="NCBI Taxonomy" id="3063994"/>
    <lineage>
        <taxon>Bacteria</taxon>
        <taxon>Pseudomonadati</taxon>
        <taxon>Pseudomonadota</taxon>
        <taxon>Alphaproteobacteria</taxon>
        <taxon>Sphingomonadales</taxon>
        <taxon>Sphingomonadaceae</taxon>
        <taxon>Sphingomonas</taxon>
    </lineage>
</organism>
<feature type="compositionally biased region" description="Basic and acidic residues" evidence="1">
    <location>
        <begin position="1"/>
        <end position="23"/>
    </location>
</feature>
<comment type="caution">
    <text evidence="2">The sequence shown here is derived from an EMBL/GenBank/DDBJ whole genome shotgun (WGS) entry which is preliminary data.</text>
</comment>
<evidence type="ECO:0000313" key="2">
    <source>
        <dbReference type="EMBL" id="MDP1026218.1"/>
    </source>
</evidence>
<gene>
    <name evidence="2" type="ORF">Q5H91_03255</name>
</gene>
<dbReference type="Proteomes" id="UP001230685">
    <property type="component" value="Unassembled WGS sequence"/>
</dbReference>
<name>A0ABT9EHG5_9SPHN</name>
<dbReference type="RefSeq" id="WP_305171775.1">
    <property type="nucleotide sequence ID" value="NZ_JAUUDS010000001.1"/>
</dbReference>
<feature type="compositionally biased region" description="Low complexity" evidence="1">
    <location>
        <begin position="24"/>
        <end position="35"/>
    </location>
</feature>
<evidence type="ECO:0000313" key="3">
    <source>
        <dbReference type="Proteomes" id="UP001230685"/>
    </source>
</evidence>
<accession>A0ABT9EHG5</accession>